<dbReference type="RefSeq" id="WP_020889378.1">
    <property type="nucleotide sequence ID" value="NZ_BJYV01000001.1"/>
</dbReference>
<sequence>MNKTFVILLRASTILVLALFVIHKSEGQTTELKRIFSLEYDEQQPLLAPDGSLYFTLAFHPNNKGGKRDSGDIWFAPKKEGVFMSPQSVPEISTPYYDLLIGFIDENIALVYHANLNNQQVIQRYKWSGVRWSRDEPMQLPGFKTKGDYFSAALDPSGSYMVLSMDSYGSYGNEDIYVSKRNGNSWTRPLNLGTTLNTASQELSPAITLNGDTLYFSTNASDSEKSIEIYFSKRLDDSWGNWSKPELLGFSEMAGMDMYYLPDRKNGGFFYTNTQTSDGFGNIYFNGKASMQSTNSFLEQRNNLGNEPETIIIDSSAFAKNEAVIPTNNGVNSNTESPLEKSIGGTLSKNLDTLAAGKGLVLEDLLFQRGSVELVNKESLTILDELSVYLMENPEKIISIEGHTDSYGNEGVNARLSLARANKIKDLLLEKGIPEVRLLTKGWGGKKPIATNSNLAGRIKNRRVEIFVLTKD</sequence>
<dbReference type="PANTHER" id="PTHR30329:SF21">
    <property type="entry name" value="LIPOPROTEIN YIAD-RELATED"/>
    <property type="match status" value="1"/>
</dbReference>
<dbReference type="InterPro" id="IPR006665">
    <property type="entry name" value="OmpA-like"/>
</dbReference>
<evidence type="ECO:0000313" key="4">
    <source>
        <dbReference type="Proteomes" id="UP000321301"/>
    </source>
</evidence>
<evidence type="ECO:0000256" key="1">
    <source>
        <dbReference type="PROSITE-ProRule" id="PRU00473"/>
    </source>
</evidence>
<dbReference type="PROSITE" id="PS51123">
    <property type="entry name" value="OMPA_2"/>
    <property type="match status" value="1"/>
</dbReference>
<evidence type="ECO:0000313" key="3">
    <source>
        <dbReference type="EMBL" id="GEO19551.1"/>
    </source>
</evidence>
<dbReference type="CDD" id="cd07185">
    <property type="entry name" value="OmpA_C-like"/>
    <property type="match status" value="1"/>
</dbReference>
<dbReference type="GO" id="GO:0016020">
    <property type="term" value="C:membrane"/>
    <property type="evidence" value="ECO:0007669"/>
    <property type="project" value="UniProtKB-UniRule"/>
</dbReference>
<dbReference type="PANTHER" id="PTHR30329">
    <property type="entry name" value="STATOR ELEMENT OF FLAGELLAR MOTOR COMPLEX"/>
    <property type="match status" value="1"/>
</dbReference>
<dbReference type="Pfam" id="PF00691">
    <property type="entry name" value="OmpA"/>
    <property type="match status" value="1"/>
</dbReference>
<evidence type="ECO:0000259" key="2">
    <source>
        <dbReference type="PROSITE" id="PS51123"/>
    </source>
</evidence>
<comment type="caution">
    <text evidence="3">The sequence shown here is derived from an EMBL/GenBank/DDBJ whole genome shotgun (WGS) entry which is preliminary data.</text>
</comment>
<dbReference type="AlphaFoldDB" id="A0A512C5T0"/>
<protein>
    <recommendedName>
        <fullName evidence="2">OmpA-like domain-containing protein</fullName>
    </recommendedName>
</protein>
<dbReference type="Proteomes" id="UP000321301">
    <property type="component" value="Unassembled WGS sequence"/>
</dbReference>
<organism evidence="3 4">
    <name type="scientific">Cyclobacterium qasimii</name>
    <dbReference type="NCBI Taxonomy" id="1350429"/>
    <lineage>
        <taxon>Bacteria</taxon>
        <taxon>Pseudomonadati</taxon>
        <taxon>Bacteroidota</taxon>
        <taxon>Cytophagia</taxon>
        <taxon>Cytophagales</taxon>
        <taxon>Cyclobacteriaceae</taxon>
        <taxon>Cyclobacterium</taxon>
    </lineage>
</organism>
<gene>
    <name evidence="3" type="ORF">CQA01_00850</name>
</gene>
<dbReference type="InterPro" id="IPR050330">
    <property type="entry name" value="Bact_OuterMem_StrucFunc"/>
</dbReference>
<dbReference type="SUPFAM" id="SSF89372">
    <property type="entry name" value="Fucose-specific lectin"/>
    <property type="match status" value="1"/>
</dbReference>
<dbReference type="InterPro" id="IPR036737">
    <property type="entry name" value="OmpA-like_sf"/>
</dbReference>
<dbReference type="EMBL" id="BJYV01000001">
    <property type="protein sequence ID" value="GEO19551.1"/>
    <property type="molecule type" value="Genomic_DNA"/>
</dbReference>
<reference evidence="3 4" key="1">
    <citation type="submission" date="2019-07" db="EMBL/GenBank/DDBJ databases">
        <title>Whole genome shotgun sequence of Cyclobacterium qasimii NBRC 106168.</title>
        <authorList>
            <person name="Hosoyama A."/>
            <person name="Uohara A."/>
            <person name="Ohji S."/>
            <person name="Ichikawa N."/>
        </authorList>
    </citation>
    <scope>NUCLEOTIDE SEQUENCE [LARGE SCALE GENOMIC DNA]</scope>
    <source>
        <strain evidence="3 4">NBRC 106168</strain>
    </source>
</reference>
<dbReference type="SUPFAM" id="SSF103088">
    <property type="entry name" value="OmpA-like"/>
    <property type="match status" value="1"/>
</dbReference>
<name>A0A512C5T0_9BACT</name>
<feature type="domain" description="OmpA-like" evidence="2">
    <location>
        <begin position="354"/>
        <end position="472"/>
    </location>
</feature>
<proteinExistence type="predicted"/>
<keyword evidence="4" id="KW-1185">Reference proteome</keyword>
<keyword evidence="1" id="KW-0472">Membrane</keyword>
<dbReference type="Gene3D" id="3.30.1330.60">
    <property type="entry name" value="OmpA-like domain"/>
    <property type="match status" value="1"/>
</dbReference>
<accession>A0A512C5T0</accession>